<name>A0A426X8V5_ENSVE</name>
<organism evidence="1 2">
    <name type="scientific">Ensete ventricosum</name>
    <name type="common">Abyssinian banana</name>
    <name type="synonym">Musa ensete</name>
    <dbReference type="NCBI Taxonomy" id="4639"/>
    <lineage>
        <taxon>Eukaryota</taxon>
        <taxon>Viridiplantae</taxon>
        <taxon>Streptophyta</taxon>
        <taxon>Embryophyta</taxon>
        <taxon>Tracheophyta</taxon>
        <taxon>Spermatophyta</taxon>
        <taxon>Magnoliopsida</taxon>
        <taxon>Liliopsida</taxon>
        <taxon>Zingiberales</taxon>
        <taxon>Musaceae</taxon>
        <taxon>Ensete</taxon>
    </lineage>
</organism>
<evidence type="ECO:0000313" key="1">
    <source>
        <dbReference type="EMBL" id="RRT35906.1"/>
    </source>
</evidence>
<gene>
    <name evidence="1" type="ORF">B296_00013775</name>
</gene>
<dbReference type="EMBL" id="AMZH03024334">
    <property type="protein sequence ID" value="RRT35906.1"/>
    <property type="molecule type" value="Genomic_DNA"/>
</dbReference>
<evidence type="ECO:0000313" key="2">
    <source>
        <dbReference type="Proteomes" id="UP000287651"/>
    </source>
</evidence>
<proteinExistence type="predicted"/>
<dbReference type="Proteomes" id="UP000287651">
    <property type="component" value="Unassembled WGS sequence"/>
</dbReference>
<sequence length="166" mass="17245">MGPITHNRIYVCIGASLCPVIIDLVASSCVIISCHDIVGPVVISTLPTRSSFSPKDALTPLSPSAPSPPLLLRRWRLPLPCQKSGTPVAGAVAPAGDRAGRGRPTVGPLCRRRAISDQLFFPQAPPLTGAAGLPFGLALAVGGQSYMGAGRGWPPLLLAAFTMQMQ</sequence>
<comment type="caution">
    <text evidence="1">The sequence shown here is derived from an EMBL/GenBank/DDBJ whole genome shotgun (WGS) entry which is preliminary data.</text>
</comment>
<protein>
    <submittedName>
        <fullName evidence="1">Uncharacterized protein</fullName>
    </submittedName>
</protein>
<reference evidence="1 2" key="1">
    <citation type="journal article" date="2014" name="Agronomy (Basel)">
        <title>A Draft Genome Sequence for Ensete ventricosum, the Drought-Tolerant Tree Against Hunger.</title>
        <authorList>
            <person name="Harrison J."/>
            <person name="Moore K.A."/>
            <person name="Paszkiewicz K."/>
            <person name="Jones T."/>
            <person name="Grant M."/>
            <person name="Ambacheew D."/>
            <person name="Muzemil S."/>
            <person name="Studholme D.J."/>
        </authorList>
    </citation>
    <scope>NUCLEOTIDE SEQUENCE [LARGE SCALE GENOMIC DNA]</scope>
</reference>
<accession>A0A426X8V5</accession>
<dbReference type="AlphaFoldDB" id="A0A426X8V5"/>